<accession>A0A4R3N9J9</accession>
<proteinExistence type="predicted"/>
<gene>
    <name evidence="1" type="ORF">EDC34_101221</name>
</gene>
<dbReference type="RefSeq" id="WP_114959019.1">
    <property type="nucleotide sequence ID" value="NZ_MSZW01000060.1"/>
</dbReference>
<evidence type="ECO:0000313" key="1">
    <source>
        <dbReference type="EMBL" id="TCT25895.1"/>
    </source>
</evidence>
<organism evidence="1 2">
    <name type="scientific">Thermomonas haemolytica</name>
    <dbReference type="NCBI Taxonomy" id="141949"/>
    <lineage>
        <taxon>Bacteria</taxon>
        <taxon>Pseudomonadati</taxon>
        <taxon>Pseudomonadota</taxon>
        <taxon>Gammaproteobacteria</taxon>
        <taxon>Lysobacterales</taxon>
        <taxon>Lysobacteraceae</taxon>
        <taxon>Thermomonas</taxon>
    </lineage>
</organism>
<keyword evidence="2" id="KW-1185">Reference proteome</keyword>
<dbReference type="Proteomes" id="UP000295414">
    <property type="component" value="Unassembled WGS sequence"/>
</dbReference>
<dbReference type="AlphaFoldDB" id="A0A4R3N9J9"/>
<protein>
    <submittedName>
        <fullName evidence="1">Phage-related protein</fullName>
    </submittedName>
</protein>
<sequence length="110" mass="12104">MPAFTWPASYSASVEVAPRVTRAAFGDGYEQRVAAGVNTIARQWTLRFVGYDATLAPIEAFLVARAGVESFDWTPPSGSAGKWVCRKWQRTHSGPQYGEINATFEQVFGE</sequence>
<dbReference type="Pfam" id="PF05939">
    <property type="entry name" value="Phage_min_tail"/>
    <property type="match status" value="1"/>
</dbReference>
<dbReference type="EMBL" id="SMAP01000001">
    <property type="protein sequence ID" value="TCT25895.1"/>
    <property type="molecule type" value="Genomic_DNA"/>
</dbReference>
<comment type="caution">
    <text evidence="1">The sequence shown here is derived from an EMBL/GenBank/DDBJ whole genome shotgun (WGS) entry which is preliminary data.</text>
</comment>
<reference evidence="1 2" key="1">
    <citation type="submission" date="2019-03" db="EMBL/GenBank/DDBJ databases">
        <title>Genomic Encyclopedia of Type Strains, Phase IV (KMG-IV): sequencing the most valuable type-strain genomes for metagenomic binning, comparative biology and taxonomic classification.</title>
        <authorList>
            <person name="Goeker M."/>
        </authorList>
    </citation>
    <scope>NUCLEOTIDE SEQUENCE [LARGE SCALE GENOMIC DNA]</scope>
    <source>
        <strain evidence="1 2">DSM 13605</strain>
    </source>
</reference>
<dbReference type="OrthoDB" id="8607203at2"/>
<dbReference type="InterPro" id="IPR010265">
    <property type="entry name" value="Phage_lambda_TipM"/>
</dbReference>
<name>A0A4R3N9J9_9GAMM</name>
<evidence type="ECO:0000313" key="2">
    <source>
        <dbReference type="Proteomes" id="UP000295414"/>
    </source>
</evidence>